<keyword evidence="3 7" id="KW-0812">Transmembrane</keyword>
<evidence type="ECO:0000259" key="8">
    <source>
        <dbReference type="Pfam" id="PF03600"/>
    </source>
</evidence>
<keyword evidence="10" id="KW-1185">Reference proteome</keyword>
<dbReference type="PANTHER" id="PTHR43652:SF2">
    <property type="entry name" value="BASIC AMINO ACID ANTIPORTER YFCC-RELATED"/>
    <property type="match status" value="1"/>
</dbReference>
<keyword evidence="4" id="KW-0677">Repeat</keyword>
<evidence type="ECO:0000256" key="7">
    <source>
        <dbReference type="SAM" id="Phobius"/>
    </source>
</evidence>
<keyword evidence="5 7" id="KW-1133">Transmembrane helix</keyword>
<comment type="caution">
    <text evidence="9">The sequence shown here is derived from an EMBL/GenBank/DDBJ whole genome shotgun (WGS) entry which is preliminary data.</text>
</comment>
<keyword evidence="2" id="KW-0813">Transport</keyword>
<sequence>MIALFVLTCALGQIISNTATVLIVVPIAVSAALEIGLSVEPIVMLIAAAGAASFPTPIATPADLMVMTPGGYRFGDHWRLGLPLMVLWLAVVVGADLGWLEGLITRRVPLERFTEALTARPDDIKVVLTLT</sequence>
<feature type="domain" description="Citrate transporter-like" evidence="8">
    <location>
        <begin position="1"/>
        <end position="94"/>
    </location>
</feature>
<feature type="transmembrane region" description="Helical" evidence="7">
    <location>
        <begin position="42"/>
        <end position="59"/>
    </location>
</feature>
<protein>
    <recommendedName>
        <fullName evidence="8">Citrate transporter-like domain-containing protein</fullName>
    </recommendedName>
</protein>
<evidence type="ECO:0000256" key="6">
    <source>
        <dbReference type="ARBA" id="ARBA00023136"/>
    </source>
</evidence>
<gene>
    <name evidence="9" type="ORF">Pta02_04520</name>
</gene>
<accession>A0A8J3SZP1</accession>
<dbReference type="GO" id="GO:0055085">
    <property type="term" value="P:transmembrane transport"/>
    <property type="evidence" value="ECO:0007669"/>
    <property type="project" value="InterPro"/>
</dbReference>
<comment type="subcellular location">
    <subcellularLocation>
        <location evidence="1">Membrane</location>
        <topology evidence="1">Multi-pass membrane protein</topology>
    </subcellularLocation>
</comment>
<evidence type="ECO:0000256" key="4">
    <source>
        <dbReference type="ARBA" id="ARBA00022737"/>
    </source>
</evidence>
<dbReference type="EMBL" id="BOOK01000002">
    <property type="protein sequence ID" value="GIH98443.1"/>
    <property type="molecule type" value="Genomic_DNA"/>
</dbReference>
<organism evidence="9 10">
    <name type="scientific">Planobispora takensis</name>
    <dbReference type="NCBI Taxonomy" id="1367882"/>
    <lineage>
        <taxon>Bacteria</taxon>
        <taxon>Bacillati</taxon>
        <taxon>Actinomycetota</taxon>
        <taxon>Actinomycetes</taxon>
        <taxon>Streptosporangiales</taxon>
        <taxon>Streptosporangiaceae</taxon>
        <taxon>Planobispora</taxon>
    </lineage>
</organism>
<evidence type="ECO:0000256" key="3">
    <source>
        <dbReference type="ARBA" id="ARBA00022692"/>
    </source>
</evidence>
<dbReference type="PANTHER" id="PTHR43652">
    <property type="entry name" value="BASIC AMINO ACID ANTIPORTER YFCC-RELATED"/>
    <property type="match status" value="1"/>
</dbReference>
<dbReference type="AlphaFoldDB" id="A0A8J3SZP1"/>
<evidence type="ECO:0000313" key="9">
    <source>
        <dbReference type="EMBL" id="GIH98443.1"/>
    </source>
</evidence>
<evidence type="ECO:0000256" key="1">
    <source>
        <dbReference type="ARBA" id="ARBA00004141"/>
    </source>
</evidence>
<reference evidence="9" key="1">
    <citation type="submission" date="2021-01" db="EMBL/GenBank/DDBJ databases">
        <title>Whole genome shotgun sequence of Planobispora takensis NBRC 109077.</title>
        <authorList>
            <person name="Komaki H."/>
            <person name="Tamura T."/>
        </authorList>
    </citation>
    <scope>NUCLEOTIDE SEQUENCE</scope>
    <source>
        <strain evidence="9">NBRC 109077</strain>
    </source>
</reference>
<evidence type="ECO:0000313" key="10">
    <source>
        <dbReference type="Proteomes" id="UP000634476"/>
    </source>
</evidence>
<evidence type="ECO:0000256" key="2">
    <source>
        <dbReference type="ARBA" id="ARBA00022448"/>
    </source>
</evidence>
<dbReference type="Pfam" id="PF03600">
    <property type="entry name" value="CitMHS"/>
    <property type="match status" value="1"/>
</dbReference>
<proteinExistence type="predicted"/>
<dbReference type="InterPro" id="IPR051679">
    <property type="entry name" value="DASS-Related_Transporters"/>
</dbReference>
<feature type="transmembrane region" description="Helical" evidence="7">
    <location>
        <begin position="80"/>
        <end position="100"/>
    </location>
</feature>
<dbReference type="InterPro" id="IPR004680">
    <property type="entry name" value="Cit_transptr-like_dom"/>
</dbReference>
<dbReference type="GO" id="GO:0005886">
    <property type="term" value="C:plasma membrane"/>
    <property type="evidence" value="ECO:0007669"/>
    <property type="project" value="TreeGrafter"/>
</dbReference>
<dbReference type="Proteomes" id="UP000634476">
    <property type="component" value="Unassembled WGS sequence"/>
</dbReference>
<name>A0A8J3SZP1_9ACTN</name>
<evidence type="ECO:0000256" key="5">
    <source>
        <dbReference type="ARBA" id="ARBA00022989"/>
    </source>
</evidence>
<keyword evidence="6 7" id="KW-0472">Membrane</keyword>